<dbReference type="InterPro" id="IPR050390">
    <property type="entry name" value="C5-Methyltransferase"/>
</dbReference>
<organism evidence="9 10">
    <name type="scientific">Pseudohoeflea suaedae</name>
    <dbReference type="NCBI Taxonomy" id="877384"/>
    <lineage>
        <taxon>Bacteria</taxon>
        <taxon>Pseudomonadati</taxon>
        <taxon>Pseudomonadota</taxon>
        <taxon>Alphaproteobacteria</taxon>
        <taxon>Hyphomicrobiales</taxon>
        <taxon>Rhizobiaceae</taxon>
        <taxon>Pseudohoeflea</taxon>
    </lineage>
</organism>
<dbReference type="SUPFAM" id="SSF53335">
    <property type="entry name" value="S-adenosyl-L-methionine-dependent methyltransferases"/>
    <property type="match status" value="1"/>
</dbReference>
<evidence type="ECO:0000256" key="5">
    <source>
        <dbReference type="ARBA" id="ARBA00047422"/>
    </source>
</evidence>
<evidence type="ECO:0000256" key="4">
    <source>
        <dbReference type="ARBA" id="ARBA00022747"/>
    </source>
</evidence>
<accession>A0A4R5PQK1</accession>
<evidence type="ECO:0000256" key="7">
    <source>
        <dbReference type="RuleBase" id="RU000416"/>
    </source>
</evidence>
<dbReference type="PANTHER" id="PTHR10629:SF52">
    <property type="entry name" value="DNA (CYTOSINE-5)-METHYLTRANSFERASE 1"/>
    <property type="match status" value="1"/>
</dbReference>
<keyword evidence="2 6" id="KW-0808">Transferase</keyword>
<reference evidence="9 10" key="1">
    <citation type="journal article" date="2013" name="Int. J. Syst. Evol. Microbiol.">
        <title>Hoeflea suaedae sp. nov., an endophytic bacterium isolated from the root of the halophyte Suaeda maritima.</title>
        <authorList>
            <person name="Chung E.J."/>
            <person name="Park J.A."/>
            <person name="Pramanik P."/>
            <person name="Bibi F."/>
            <person name="Jeon C.O."/>
            <person name="Chung Y.R."/>
        </authorList>
    </citation>
    <scope>NUCLEOTIDE SEQUENCE [LARGE SCALE GENOMIC DNA]</scope>
    <source>
        <strain evidence="9 10">YC6898</strain>
    </source>
</reference>
<name>A0A4R5PQK1_9HYPH</name>
<dbReference type="InterPro" id="IPR001525">
    <property type="entry name" value="C5_MeTfrase"/>
</dbReference>
<dbReference type="EC" id="2.1.1.37" evidence="8"/>
<proteinExistence type="inferred from homology"/>
<dbReference type="OrthoDB" id="9813719at2"/>
<gene>
    <name evidence="9" type="ORF">E2A64_03020</name>
</gene>
<dbReference type="GO" id="GO:0003886">
    <property type="term" value="F:DNA (cytosine-5-)-methyltransferase activity"/>
    <property type="evidence" value="ECO:0007669"/>
    <property type="project" value="UniProtKB-EC"/>
</dbReference>
<evidence type="ECO:0000256" key="3">
    <source>
        <dbReference type="ARBA" id="ARBA00022691"/>
    </source>
</evidence>
<dbReference type="NCBIfam" id="TIGR00675">
    <property type="entry name" value="dcm"/>
    <property type="match status" value="1"/>
</dbReference>
<keyword evidence="1 6" id="KW-0489">Methyltransferase</keyword>
<keyword evidence="10" id="KW-1185">Reference proteome</keyword>
<evidence type="ECO:0000313" key="9">
    <source>
        <dbReference type="EMBL" id="TDH39396.1"/>
    </source>
</evidence>
<evidence type="ECO:0000256" key="2">
    <source>
        <dbReference type="ARBA" id="ARBA00022679"/>
    </source>
</evidence>
<dbReference type="Gene3D" id="3.40.50.150">
    <property type="entry name" value="Vaccinia Virus protein VP39"/>
    <property type="match status" value="1"/>
</dbReference>
<dbReference type="PROSITE" id="PS00094">
    <property type="entry name" value="C5_MTASE_1"/>
    <property type="match status" value="1"/>
</dbReference>
<dbReference type="GO" id="GO:0009307">
    <property type="term" value="P:DNA restriction-modification system"/>
    <property type="evidence" value="ECO:0007669"/>
    <property type="project" value="UniProtKB-KW"/>
</dbReference>
<dbReference type="AlphaFoldDB" id="A0A4R5PQK1"/>
<evidence type="ECO:0000256" key="8">
    <source>
        <dbReference type="RuleBase" id="RU000417"/>
    </source>
</evidence>
<keyword evidence="3 6" id="KW-0949">S-adenosyl-L-methionine</keyword>
<dbReference type="PRINTS" id="PR00105">
    <property type="entry name" value="C5METTRFRASE"/>
</dbReference>
<dbReference type="GO" id="GO:0032259">
    <property type="term" value="P:methylation"/>
    <property type="evidence" value="ECO:0007669"/>
    <property type="project" value="UniProtKB-KW"/>
</dbReference>
<dbReference type="Gene3D" id="3.90.120.10">
    <property type="entry name" value="DNA Methylase, subunit A, domain 2"/>
    <property type="match status" value="1"/>
</dbReference>
<dbReference type="Proteomes" id="UP000295131">
    <property type="component" value="Unassembled WGS sequence"/>
</dbReference>
<evidence type="ECO:0000256" key="1">
    <source>
        <dbReference type="ARBA" id="ARBA00022603"/>
    </source>
</evidence>
<feature type="active site" evidence="6">
    <location>
        <position position="67"/>
    </location>
</feature>
<comment type="caution">
    <text evidence="9">The sequence shown here is derived from an EMBL/GenBank/DDBJ whole genome shotgun (WGS) entry which is preliminary data.</text>
</comment>
<dbReference type="InterPro" id="IPR018117">
    <property type="entry name" value="C5_DNA_meth_AS"/>
</dbReference>
<evidence type="ECO:0000313" key="10">
    <source>
        <dbReference type="Proteomes" id="UP000295131"/>
    </source>
</evidence>
<dbReference type="InterPro" id="IPR029063">
    <property type="entry name" value="SAM-dependent_MTases_sf"/>
</dbReference>
<dbReference type="PROSITE" id="PS51679">
    <property type="entry name" value="SAM_MT_C5"/>
    <property type="match status" value="1"/>
</dbReference>
<comment type="catalytic activity">
    <reaction evidence="5 8">
        <text>a 2'-deoxycytidine in DNA + S-adenosyl-L-methionine = a 5-methyl-2'-deoxycytidine in DNA + S-adenosyl-L-homocysteine + H(+)</text>
        <dbReference type="Rhea" id="RHEA:13681"/>
        <dbReference type="Rhea" id="RHEA-COMP:11369"/>
        <dbReference type="Rhea" id="RHEA-COMP:11370"/>
        <dbReference type="ChEBI" id="CHEBI:15378"/>
        <dbReference type="ChEBI" id="CHEBI:57856"/>
        <dbReference type="ChEBI" id="CHEBI:59789"/>
        <dbReference type="ChEBI" id="CHEBI:85452"/>
        <dbReference type="ChEBI" id="CHEBI:85454"/>
        <dbReference type="EC" id="2.1.1.37"/>
    </reaction>
</comment>
<dbReference type="PANTHER" id="PTHR10629">
    <property type="entry name" value="CYTOSINE-SPECIFIC METHYLTRANSFERASE"/>
    <property type="match status" value="1"/>
</dbReference>
<comment type="similarity">
    <text evidence="6 7">Belongs to the class I-like SAM-binding methyltransferase superfamily. C5-methyltransferase family.</text>
</comment>
<dbReference type="Pfam" id="PF00145">
    <property type="entry name" value="DNA_methylase"/>
    <property type="match status" value="1"/>
</dbReference>
<sequence length="328" mass="36695">MDLGFENANFEIGLAFDKKADSVRTYNHNRTDKHGHCFDVNDLTLEKLDDLWGSEFAPEGVIGGPPCQSFSQANRAITETDPRHQLPLVYAKLLKKLNARNPVSFFVMENVKGLRSELHAHRLIIFKDALADAGFFVSEQLLNAADYGTPQKRERLFIVGLNKSLLGETVWPGPEKSPEVERGPAISTVLRGLPEPFYYSKNANPSAFPYHRNHWCMAPRSARFKNGSLRSGDSSNRSFKTLAWEKPSITVAYGHREVHVHPDCHRRLSVYEAMLLQGFPHSYELLGSLSSQIDQVSEAVPPSMAEAVARSLLKHLSPEEGLENDEAA</sequence>
<evidence type="ECO:0000256" key="6">
    <source>
        <dbReference type="PROSITE-ProRule" id="PRU01016"/>
    </source>
</evidence>
<dbReference type="EMBL" id="SMSI01000001">
    <property type="protein sequence ID" value="TDH39396.1"/>
    <property type="molecule type" value="Genomic_DNA"/>
</dbReference>
<keyword evidence="4" id="KW-0680">Restriction system</keyword>
<protein>
    <recommendedName>
        <fullName evidence="8">Cytosine-specific methyltransferase</fullName>
        <ecNumber evidence="8">2.1.1.37</ecNumber>
    </recommendedName>
</protein>